<protein>
    <submittedName>
        <fullName evidence="1">Uncharacterized protein</fullName>
    </submittedName>
</protein>
<dbReference type="EnsemblMetazoa" id="AATE016839-RA">
    <property type="protein sequence ID" value="AATE016839-PA.1"/>
    <property type="gene ID" value="AATE016839"/>
</dbReference>
<name>A0A182JEZ7_ANOAO</name>
<evidence type="ECO:0000313" key="1">
    <source>
        <dbReference type="EnsemblMetazoa" id="AATE016839-PA.1"/>
    </source>
</evidence>
<organism evidence="1">
    <name type="scientific">Anopheles atroparvus</name>
    <name type="common">European mosquito</name>
    <dbReference type="NCBI Taxonomy" id="41427"/>
    <lineage>
        <taxon>Eukaryota</taxon>
        <taxon>Metazoa</taxon>
        <taxon>Ecdysozoa</taxon>
        <taxon>Arthropoda</taxon>
        <taxon>Hexapoda</taxon>
        <taxon>Insecta</taxon>
        <taxon>Pterygota</taxon>
        <taxon>Neoptera</taxon>
        <taxon>Endopterygota</taxon>
        <taxon>Diptera</taxon>
        <taxon>Nematocera</taxon>
        <taxon>Culicoidea</taxon>
        <taxon>Culicidae</taxon>
        <taxon>Anophelinae</taxon>
        <taxon>Anopheles</taxon>
    </lineage>
</organism>
<sequence>METPGRPSEEDGENLEVEAPGRLCRRSRRNLHGSIDDTVKQSVYNPPFFRLLLVDRGRLVPISGYSCLNLVIVLPVLNVLPCGPTEQIRQEHFVRQRARNRCEFFTHSRCCPLVRTASSQERSSIAAPIRFLVVLTSQLVDLLAHLVHVFHLLEQSILQIDCHLVLRCWSFPLLCRSKGGRTLEKRRRLPPVAFLFGEQIKRLRVPLVLQARQLPLERVHQRAHLRMGTALDERVQQLLVLEDVQIALADTAGSRHRAPARGFHRKELLHHRQPVGRNQILHQIVLAGVVAMDHQLGRPATDQLLQQDRLLVEGVVLPCRGHCDGRHDQAFRRRRYNYQTLRNLTFAVFSVAELLEVK</sequence>
<accession>A0A182JEZ7</accession>
<reference evidence="1" key="1">
    <citation type="submission" date="2022-08" db="UniProtKB">
        <authorList>
            <consortium name="EnsemblMetazoa"/>
        </authorList>
    </citation>
    <scope>IDENTIFICATION</scope>
    <source>
        <strain evidence="1">EBRO</strain>
    </source>
</reference>
<dbReference type="AlphaFoldDB" id="A0A182JEZ7"/>
<dbReference type="VEuPathDB" id="VectorBase:AATE016839"/>
<proteinExistence type="predicted"/>